<dbReference type="Proteomes" id="UP001207654">
    <property type="component" value="Unassembled WGS sequence"/>
</dbReference>
<reference evidence="2 3" key="1">
    <citation type="submission" date="2022-11" db="EMBL/GenBank/DDBJ databases">
        <title>Minimal conservation of predation-associated metabolite biosynthetic gene clusters underscores biosynthetic potential of Myxococcota including descriptions for ten novel species: Archangium lansinium sp. nov., Myxococcus landrumus sp. nov., Nannocystis bai.</title>
        <authorList>
            <person name="Ahearne A."/>
            <person name="Stevens C."/>
            <person name="Phillips K."/>
        </authorList>
    </citation>
    <scope>NUCLEOTIDE SEQUENCE [LARGE SCALE GENOMIC DNA]</scope>
    <source>
        <strain evidence="2 3">MIWBW</strain>
    </source>
</reference>
<keyword evidence="2" id="KW-0808">Transferase</keyword>
<dbReference type="Pfam" id="PF01553">
    <property type="entry name" value="Acyltransferase"/>
    <property type="match status" value="1"/>
</dbReference>
<keyword evidence="3" id="KW-1185">Reference proteome</keyword>
<dbReference type="GO" id="GO:0016746">
    <property type="term" value="F:acyltransferase activity"/>
    <property type="evidence" value="ECO:0007669"/>
    <property type="project" value="UniProtKB-KW"/>
</dbReference>
<gene>
    <name evidence="2" type="ORF">OV287_20615</name>
</gene>
<protein>
    <submittedName>
        <fullName evidence="2">Lysophospholipid acyltransferase family protein</fullName>
    </submittedName>
</protein>
<name>A0ABT4A5M6_9BACT</name>
<dbReference type="CDD" id="cd07987">
    <property type="entry name" value="LPLAT_MGAT-like"/>
    <property type="match status" value="1"/>
</dbReference>
<sequence>MDVRPAELQSLLGQAGRRLASTLWAEPLEHLRSIPYRDAGHGHDVFGYEPLHAALSLSLTELLHRYWFRVRSHGTEHVPRQGPAVLVGNHAGTLPFDAMMVWTDVILRCRRLPRPVADYFVPALPYVSTLYARSGVVGGSAGNLRALLEAGELLLIFPEGVPGIAKPFRERYQLRDFRVGHAELAIRHQAPVVPVGIVGSEEQMPQVARLPVHAFGVPYLPVPLTPLPLPVRYHLHYGEPLHLHEGLRPEDADDPEVVRRAAERVRQAVQALVNKGLRLRKGVFR</sequence>
<keyword evidence="2" id="KW-0012">Acyltransferase</keyword>
<proteinExistence type="predicted"/>
<evidence type="ECO:0000259" key="1">
    <source>
        <dbReference type="SMART" id="SM00563"/>
    </source>
</evidence>
<dbReference type="RefSeq" id="WP_267535747.1">
    <property type="nucleotide sequence ID" value="NZ_JAPNKA010000001.1"/>
</dbReference>
<organism evidence="2 3">
    <name type="scientific">Archangium lansingense</name>
    <dbReference type="NCBI Taxonomy" id="2995310"/>
    <lineage>
        <taxon>Bacteria</taxon>
        <taxon>Pseudomonadati</taxon>
        <taxon>Myxococcota</taxon>
        <taxon>Myxococcia</taxon>
        <taxon>Myxococcales</taxon>
        <taxon>Cystobacterineae</taxon>
        <taxon>Archangiaceae</taxon>
        <taxon>Archangium</taxon>
    </lineage>
</organism>
<dbReference type="PANTHER" id="PTHR22753">
    <property type="entry name" value="TRANSMEMBRANE PROTEIN 68"/>
    <property type="match status" value="1"/>
</dbReference>
<evidence type="ECO:0000313" key="3">
    <source>
        <dbReference type="Proteomes" id="UP001207654"/>
    </source>
</evidence>
<comment type="caution">
    <text evidence="2">The sequence shown here is derived from an EMBL/GenBank/DDBJ whole genome shotgun (WGS) entry which is preliminary data.</text>
</comment>
<dbReference type="EMBL" id="JAPNKA010000001">
    <property type="protein sequence ID" value="MCY1076886.1"/>
    <property type="molecule type" value="Genomic_DNA"/>
</dbReference>
<dbReference type="SMART" id="SM00563">
    <property type="entry name" value="PlsC"/>
    <property type="match status" value="1"/>
</dbReference>
<dbReference type="PANTHER" id="PTHR22753:SF14">
    <property type="entry name" value="MONOACYLGLYCEROL_DIACYLGLYCEROL O-ACYLTRANSFERASE"/>
    <property type="match status" value="1"/>
</dbReference>
<accession>A0ABT4A5M6</accession>
<evidence type="ECO:0000313" key="2">
    <source>
        <dbReference type="EMBL" id="MCY1076886.1"/>
    </source>
</evidence>
<dbReference type="InterPro" id="IPR002123">
    <property type="entry name" value="Plipid/glycerol_acylTrfase"/>
</dbReference>
<dbReference type="SUPFAM" id="SSF69593">
    <property type="entry name" value="Glycerol-3-phosphate (1)-acyltransferase"/>
    <property type="match status" value="1"/>
</dbReference>
<feature type="domain" description="Phospholipid/glycerol acyltransferase" evidence="1">
    <location>
        <begin position="84"/>
        <end position="200"/>
    </location>
</feature>